<proteinExistence type="predicted"/>
<dbReference type="Gene3D" id="2.40.70.10">
    <property type="entry name" value="Acid Proteases"/>
    <property type="match status" value="1"/>
</dbReference>
<sequence>MAEPSVVESVKIKPPHGKSLKFDGTNVVRFLSQYQVAARLDKASGRDMAEQLFFFVDNSLLDVLETLEGYDPPDWPKLKASMLSYWEDVDAAKFTTSDIKSLKDGWLARGGVSSVADYQALRKEWEPIQSYLVAKGHIESAEEIRNKFYQTFSVGVQERIRDQLFKDDTMITTANRRFKLPKFEVLKKAINGVMQRQTALIFEDSKATKPAPSSTIQEANKVMKKMGTDRRTKDVPQADKPVPTMDDLTRMFEAFEQKLDQKLAAVSSKSQGPRGPMVCFYCHREGHGTARCFELQKDIDANLVEHRGTNFFLPNGAMIPWDSSRPIRHVVASFQPGKTSTGQAATEPTPGFKAGCGSLQPWRPPATSSQSFAGVYEADPVGRKRHKDPKPYKAPLAPSSAAKRPRKRLSWMRSRVLFERGAEDSDTQETPNDSGPKRAPTQKTTGPKVCFEREVSREHPNAVDGVLRKISVLPVPDITVSELMAISPSIAEGMKKWVSRRRVEVGNDELKVNSGTLAEVSDRDLGFEPNLYSCPLGYLPCLIGDDEAAATPLVDSGSQLNLISDTMANQFNLSPRVNFTSAVYGINNQACELMGVAEDVQIRIGKSLVKTCHFWITKMDGPLILGQPFLMDVAATLAFSSQTGERLIIPDATGRNIEVSLCATGMGRWERDFPGHGRKGVLSHSARFFDKIVEERPFL</sequence>
<protein>
    <submittedName>
        <fullName evidence="2 3">Uncharacterized protein</fullName>
    </submittedName>
</protein>
<evidence type="ECO:0000313" key="2">
    <source>
        <dbReference type="EMBL" id="OAV87045.1"/>
    </source>
</evidence>
<name>A0A180G2W8_PUCT1</name>
<accession>A0A180G2W8</accession>
<dbReference type="OrthoDB" id="5535068at2759"/>
<dbReference type="VEuPathDB" id="FungiDB:PTTG_29603"/>
<organism evidence="2">
    <name type="scientific">Puccinia triticina (isolate 1-1 / race 1 (BBBD))</name>
    <name type="common">Brown leaf rust fungus</name>
    <dbReference type="NCBI Taxonomy" id="630390"/>
    <lineage>
        <taxon>Eukaryota</taxon>
        <taxon>Fungi</taxon>
        <taxon>Dikarya</taxon>
        <taxon>Basidiomycota</taxon>
        <taxon>Pucciniomycotina</taxon>
        <taxon>Pucciniomycetes</taxon>
        <taxon>Pucciniales</taxon>
        <taxon>Pucciniaceae</taxon>
        <taxon>Puccinia</taxon>
    </lineage>
</organism>
<feature type="region of interest" description="Disordered" evidence="1">
    <location>
        <begin position="380"/>
        <end position="445"/>
    </location>
</feature>
<reference evidence="3 4" key="3">
    <citation type="journal article" date="2017" name="G3 (Bethesda)">
        <title>Comparative analysis highlights variable genome content of wheat rusts and divergence of the mating loci.</title>
        <authorList>
            <person name="Cuomo C.A."/>
            <person name="Bakkeren G."/>
            <person name="Khalil H.B."/>
            <person name="Panwar V."/>
            <person name="Joly D."/>
            <person name="Linning R."/>
            <person name="Sakthikumar S."/>
            <person name="Song X."/>
            <person name="Adiconis X."/>
            <person name="Fan L."/>
            <person name="Goldberg J.M."/>
            <person name="Levin J.Z."/>
            <person name="Young S."/>
            <person name="Zeng Q."/>
            <person name="Anikster Y."/>
            <person name="Bruce M."/>
            <person name="Wang M."/>
            <person name="Yin C."/>
            <person name="McCallum B."/>
            <person name="Szabo L.J."/>
            <person name="Hulbert S."/>
            <person name="Chen X."/>
            <person name="Fellers J.P."/>
        </authorList>
    </citation>
    <scope>NUCLEOTIDE SEQUENCE</scope>
    <source>
        <strain evidence="3">isolate 1-1 / race 1 (BBBD)</strain>
        <strain evidence="4">Isolate 1-1 / race 1 (BBBD)</strain>
    </source>
</reference>
<reference evidence="3" key="4">
    <citation type="submission" date="2025-05" db="UniProtKB">
        <authorList>
            <consortium name="EnsemblFungi"/>
        </authorList>
    </citation>
    <scope>IDENTIFICATION</scope>
    <source>
        <strain evidence="3">isolate 1-1 / race 1 (BBBD)</strain>
    </source>
</reference>
<dbReference type="EnsemblFungi" id="PTTG_29603-t43_1">
    <property type="protein sequence ID" value="PTTG_29603-t43_1-p1"/>
    <property type="gene ID" value="PTTG_29603"/>
</dbReference>
<evidence type="ECO:0000313" key="3">
    <source>
        <dbReference type="EnsemblFungi" id="PTTG_29603-t43_1-p1"/>
    </source>
</evidence>
<reference evidence="2" key="2">
    <citation type="submission" date="2016-05" db="EMBL/GenBank/DDBJ databases">
        <title>Comparative analysis highlights variable genome content of wheat rusts and divergence of the mating loci.</title>
        <authorList>
            <person name="Cuomo C.A."/>
            <person name="Bakkeren G."/>
            <person name="Szabo L."/>
            <person name="Khalil H."/>
            <person name="Joly D."/>
            <person name="Goldberg J."/>
            <person name="Young S."/>
            <person name="Zeng Q."/>
            <person name="Fellers J."/>
        </authorList>
    </citation>
    <scope>NUCLEOTIDE SEQUENCE [LARGE SCALE GENOMIC DNA]</scope>
    <source>
        <strain evidence="2">1-1 BBBD Race 1</strain>
    </source>
</reference>
<keyword evidence="4" id="KW-1185">Reference proteome</keyword>
<dbReference type="CDD" id="cd00303">
    <property type="entry name" value="retropepsin_like"/>
    <property type="match status" value="1"/>
</dbReference>
<dbReference type="EMBL" id="ADAS02000628">
    <property type="protein sequence ID" value="OAV87045.1"/>
    <property type="molecule type" value="Genomic_DNA"/>
</dbReference>
<reference evidence="2" key="1">
    <citation type="submission" date="2009-11" db="EMBL/GenBank/DDBJ databases">
        <authorList>
            <consortium name="The Broad Institute Genome Sequencing Platform"/>
            <person name="Ward D."/>
            <person name="Feldgarden M."/>
            <person name="Earl A."/>
            <person name="Young S.K."/>
            <person name="Zeng Q."/>
            <person name="Koehrsen M."/>
            <person name="Alvarado L."/>
            <person name="Berlin A."/>
            <person name="Bochicchio J."/>
            <person name="Borenstein D."/>
            <person name="Chapman S.B."/>
            <person name="Chen Z."/>
            <person name="Engels R."/>
            <person name="Freedman E."/>
            <person name="Gellesch M."/>
            <person name="Goldberg J."/>
            <person name="Griggs A."/>
            <person name="Gujja S."/>
            <person name="Heilman E."/>
            <person name="Heiman D."/>
            <person name="Hepburn T."/>
            <person name="Howarth C."/>
            <person name="Jen D."/>
            <person name="Larson L."/>
            <person name="Lewis B."/>
            <person name="Mehta T."/>
            <person name="Park D."/>
            <person name="Pearson M."/>
            <person name="Roberts A."/>
            <person name="Saif S."/>
            <person name="Shea T."/>
            <person name="Shenoy N."/>
            <person name="Sisk P."/>
            <person name="Stolte C."/>
            <person name="Sykes S."/>
            <person name="Thomson T."/>
            <person name="Walk T."/>
            <person name="White J."/>
            <person name="Yandava C."/>
            <person name="Izard J."/>
            <person name="Baranova O.V."/>
            <person name="Blanton J.M."/>
            <person name="Tanner A.C."/>
            <person name="Dewhirst F.E."/>
            <person name="Haas B."/>
            <person name="Nusbaum C."/>
            <person name="Birren B."/>
        </authorList>
    </citation>
    <scope>NUCLEOTIDE SEQUENCE [LARGE SCALE GENOMIC DNA]</scope>
    <source>
        <strain evidence="2">1-1 BBBD Race 1</strain>
    </source>
</reference>
<dbReference type="SUPFAM" id="SSF50630">
    <property type="entry name" value="Acid proteases"/>
    <property type="match status" value="1"/>
</dbReference>
<dbReference type="InterPro" id="IPR021109">
    <property type="entry name" value="Peptidase_aspartic_dom_sf"/>
</dbReference>
<dbReference type="PANTHER" id="PTHR33246">
    <property type="entry name" value="CCHC-TYPE DOMAIN-CONTAINING PROTEIN"/>
    <property type="match status" value="1"/>
</dbReference>
<gene>
    <name evidence="2" type="ORF">PTTG_29603</name>
</gene>
<evidence type="ECO:0000313" key="4">
    <source>
        <dbReference type="Proteomes" id="UP000005240"/>
    </source>
</evidence>
<dbReference type="STRING" id="630390.A0A180G2W8"/>
<dbReference type="PANTHER" id="PTHR33246:SF51">
    <property type="entry name" value="MYB_SANT-LIKE DOMAIN-CONTAINING PROTEIN"/>
    <property type="match status" value="1"/>
</dbReference>
<dbReference type="AlphaFoldDB" id="A0A180G2W8"/>
<dbReference type="Proteomes" id="UP000005240">
    <property type="component" value="Unassembled WGS sequence"/>
</dbReference>
<evidence type="ECO:0000256" key="1">
    <source>
        <dbReference type="SAM" id="MobiDB-lite"/>
    </source>
</evidence>